<gene>
    <name evidence="1" type="ORF">L873DRAFT_615357</name>
</gene>
<dbReference type="AlphaFoldDB" id="A0A3N4IZF7"/>
<name>A0A3N4IZF7_9PEZI</name>
<organism evidence="1 2">
    <name type="scientific">Choiromyces venosus 120613-1</name>
    <dbReference type="NCBI Taxonomy" id="1336337"/>
    <lineage>
        <taxon>Eukaryota</taxon>
        <taxon>Fungi</taxon>
        <taxon>Dikarya</taxon>
        <taxon>Ascomycota</taxon>
        <taxon>Pezizomycotina</taxon>
        <taxon>Pezizomycetes</taxon>
        <taxon>Pezizales</taxon>
        <taxon>Tuberaceae</taxon>
        <taxon>Choiromyces</taxon>
    </lineage>
</organism>
<accession>A0A3N4IZF7</accession>
<sequence>MRKFQTQDWYPTSSQPYLPHMNRSSTQSHSHHWNSRLLRTSSILYQKTRKTETTSLVLAMLVPHSYPDQHSQYIHMGVVVVVEIDEGHKEREATEVEEVAVGEAVTEVIVEAVDAGEEYRNQLQMTGAARTEETLSIGNLNAKSTSMNNENSKIN</sequence>
<evidence type="ECO:0000313" key="2">
    <source>
        <dbReference type="Proteomes" id="UP000276215"/>
    </source>
</evidence>
<protein>
    <submittedName>
        <fullName evidence="1">Uncharacterized protein</fullName>
    </submittedName>
</protein>
<keyword evidence="2" id="KW-1185">Reference proteome</keyword>
<reference evidence="1 2" key="1">
    <citation type="journal article" date="2018" name="Nat. Ecol. Evol.">
        <title>Pezizomycetes genomes reveal the molecular basis of ectomycorrhizal truffle lifestyle.</title>
        <authorList>
            <person name="Murat C."/>
            <person name="Payen T."/>
            <person name="Noel B."/>
            <person name="Kuo A."/>
            <person name="Morin E."/>
            <person name="Chen J."/>
            <person name="Kohler A."/>
            <person name="Krizsan K."/>
            <person name="Balestrini R."/>
            <person name="Da Silva C."/>
            <person name="Montanini B."/>
            <person name="Hainaut M."/>
            <person name="Levati E."/>
            <person name="Barry K.W."/>
            <person name="Belfiori B."/>
            <person name="Cichocki N."/>
            <person name="Clum A."/>
            <person name="Dockter R.B."/>
            <person name="Fauchery L."/>
            <person name="Guy J."/>
            <person name="Iotti M."/>
            <person name="Le Tacon F."/>
            <person name="Lindquist E.A."/>
            <person name="Lipzen A."/>
            <person name="Malagnac F."/>
            <person name="Mello A."/>
            <person name="Molinier V."/>
            <person name="Miyauchi S."/>
            <person name="Poulain J."/>
            <person name="Riccioni C."/>
            <person name="Rubini A."/>
            <person name="Sitrit Y."/>
            <person name="Splivallo R."/>
            <person name="Traeger S."/>
            <person name="Wang M."/>
            <person name="Zifcakova L."/>
            <person name="Wipf D."/>
            <person name="Zambonelli A."/>
            <person name="Paolocci F."/>
            <person name="Nowrousian M."/>
            <person name="Ottonello S."/>
            <person name="Baldrian P."/>
            <person name="Spatafora J.W."/>
            <person name="Henrissat B."/>
            <person name="Nagy L.G."/>
            <person name="Aury J.M."/>
            <person name="Wincker P."/>
            <person name="Grigoriev I.V."/>
            <person name="Bonfante P."/>
            <person name="Martin F.M."/>
        </authorList>
    </citation>
    <scope>NUCLEOTIDE SEQUENCE [LARGE SCALE GENOMIC DNA]</scope>
    <source>
        <strain evidence="1 2">120613-1</strain>
    </source>
</reference>
<proteinExistence type="predicted"/>
<dbReference type="EMBL" id="ML120561">
    <property type="protein sequence ID" value="RPA89681.1"/>
    <property type="molecule type" value="Genomic_DNA"/>
</dbReference>
<evidence type="ECO:0000313" key="1">
    <source>
        <dbReference type="EMBL" id="RPA89681.1"/>
    </source>
</evidence>
<dbReference type="Proteomes" id="UP000276215">
    <property type="component" value="Unassembled WGS sequence"/>
</dbReference>